<name>A0ABR1K2L4_9AGAR</name>
<evidence type="ECO:0000256" key="1">
    <source>
        <dbReference type="PROSITE-ProRule" id="PRU00723"/>
    </source>
</evidence>
<feature type="compositionally biased region" description="Polar residues" evidence="2">
    <location>
        <begin position="227"/>
        <end position="241"/>
    </location>
</feature>
<evidence type="ECO:0000259" key="3">
    <source>
        <dbReference type="PROSITE" id="PS50103"/>
    </source>
</evidence>
<dbReference type="EMBL" id="JBANRG010000002">
    <property type="protein sequence ID" value="KAK7471083.1"/>
    <property type="molecule type" value="Genomic_DNA"/>
</dbReference>
<proteinExistence type="predicted"/>
<feature type="compositionally biased region" description="Low complexity" evidence="2">
    <location>
        <begin position="214"/>
        <end position="226"/>
    </location>
</feature>
<dbReference type="Gene3D" id="4.10.1000.10">
    <property type="entry name" value="Zinc finger, CCCH-type"/>
    <property type="match status" value="1"/>
</dbReference>
<keyword evidence="5" id="KW-1185">Reference proteome</keyword>
<dbReference type="PROSITE" id="PS50103">
    <property type="entry name" value="ZF_C3H1"/>
    <property type="match status" value="1"/>
</dbReference>
<keyword evidence="1" id="KW-0862">Zinc</keyword>
<keyword evidence="1" id="KW-0863">Zinc-finger</keyword>
<protein>
    <recommendedName>
        <fullName evidence="3">C3H1-type domain-containing protein</fullName>
    </recommendedName>
</protein>
<gene>
    <name evidence="4" type="ORF">VKT23_002498</name>
</gene>
<dbReference type="InterPro" id="IPR000571">
    <property type="entry name" value="Znf_CCCH"/>
</dbReference>
<feature type="region of interest" description="Disordered" evidence="2">
    <location>
        <begin position="185"/>
        <end position="276"/>
    </location>
</feature>
<sequence>MRLTALQGTGIIRLNYGQGSERYGNHECDTNRGWSITLNAVPICFYAQNTKDLPKSILLAEENRGIGTAEVSYEKKQSLCQAHQSGNCTFGSQCRLDHDLVDGKRLENLVRWGLDDSGTYEYLTVECRNNLRGSVRWKITLKPDAFKALKSDDPVAKTLPARLFSREGDDLLQVIREMEKIVGIDSSLDTSRPEPSSDTSDASQQPKSSANVPSSTDSSTTKASSTANGTQPMSAKSSQKTPAPIKTSLRHQPKSAVDVPPSTTGSSIPKASDTVHRTQLASAKNFSSGVGPRINPGRVNTSIPPWSHYALLTNGTTPASFHPGERRTPVNSPATKKGGWGCYIS</sequence>
<dbReference type="Proteomes" id="UP001498398">
    <property type="component" value="Unassembled WGS sequence"/>
</dbReference>
<feature type="region of interest" description="Disordered" evidence="2">
    <location>
        <begin position="318"/>
        <end position="338"/>
    </location>
</feature>
<feature type="zinc finger region" description="C3H1-type" evidence="1">
    <location>
        <begin position="74"/>
        <end position="101"/>
    </location>
</feature>
<comment type="caution">
    <text evidence="4">The sequence shown here is derived from an EMBL/GenBank/DDBJ whole genome shotgun (WGS) entry which is preliminary data.</text>
</comment>
<keyword evidence="1" id="KW-0479">Metal-binding</keyword>
<evidence type="ECO:0000256" key="2">
    <source>
        <dbReference type="SAM" id="MobiDB-lite"/>
    </source>
</evidence>
<reference evidence="4 5" key="1">
    <citation type="submission" date="2024-01" db="EMBL/GenBank/DDBJ databases">
        <title>A draft genome for the cacao thread blight pathogen Marasmiellus scandens.</title>
        <authorList>
            <person name="Baruah I.K."/>
            <person name="Leung J."/>
            <person name="Bukari Y."/>
            <person name="Amoako-Attah I."/>
            <person name="Meinhardt L.W."/>
            <person name="Bailey B.A."/>
            <person name="Cohen S.P."/>
        </authorList>
    </citation>
    <scope>NUCLEOTIDE SEQUENCE [LARGE SCALE GENOMIC DNA]</scope>
    <source>
        <strain evidence="4 5">GH-19</strain>
    </source>
</reference>
<feature type="compositionally biased region" description="Polar residues" evidence="2">
    <location>
        <begin position="187"/>
        <end position="213"/>
    </location>
</feature>
<feature type="domain" description="C3H1-type" evidence="3">
    <location>
        <begin position="74"/>
        <end position="101"/>
    </location>
</feature>
<evidence type="ECO:0000313" key="4">
    <source>
        <dbReference type="EMBL" id="KAK7471083.1"/>
    </source>
</evidence>
<evidence type="ECO:0000313" key="5">
    <source>
        <dbReference type="Proteomes" id="UP001498398"/>
    </source>
</evidence>
<organism evidence="4 5">
    <name type="scientific">Marasmiellus scandens</name>
    <dbReference type="NCBI Taxonomy" id="2682957"/>
    <lineage>
        <taxon>Eukaryota</taxon>
        <taxon>Fungi</taxon>
        <taxon>Dikarya</taxon>
        <taxon>Basidiomycota</taxon>
        <taxon>Agaricomycotina</taxon>
        <taxon>Agaricomycetes</taxon>
        <taxon>Agaricomycetidae</taxon>
        <taxon>Agaricales</taxon>
        <taxon>Marasmiineae</taxon>
        <taxon>Omphalotaceae</taxon>
        <taxon>Marasmiellus</taxon>
    </lineage>
</organism>
<accession>A0ABR1K2L4</accession>